<protein>
    <recommendedName>
        <fullName evidence="3">Phosphoribosyltransferase domain-containing protein</fullName>
    </recommendedName>
</protein>
<dbReference type="Gene3D" id="3.40.50.2020">
    <property type="match status" value="1"/>
</dbReference>
<comment type="caution">
    <text evidence="1">The sequence shown here is derived from an EMBL/GenBank/DDBJ whole genome shotgun (WGS) entry which is preliminary data.</text>
</comment>
<gene>
    <name evidence="1" type="ORF">A2Y83_02110</name>
</gene>
<dbReference type="InterPro" id="IPR029057">
    <property type="entry name" value="PRTase-like"/>
</dbReference>
<dbReference type="SUPFAM" id="SSF53271">
    <property type="entry name" value="PRTase-like"/>
    <property type="match status" value="1"/>
</dbReference>
<organism evidence="1 2">
    <name type="scientific">Candidatus Falkowbacteria bacterium RBG_13_39_14</name>
    <dbReference type="NCBI Taxonomy" id="1797985"/>
    <lineage>
        <taxon>Bacteria</taxon>
        <taxon>Candidatus Falkowiibacteriota</taxon>
    </lineage>
</organism>
<dbReference type="Proteomes" id="UP000178323">
    <property type="component" value="Unassembled WGS sequence"/>
</dbReference>
<dbReference type="EMBL" id="MFFS01000008">
    <property type="protein sequence ID" value="OGF22933.1"/>
    <property type="molecule type" value="Genomic_DNA"/>
</dbReference>
<name>A0A1F5S905_9BACT</name>
<sequence>MTNKKEVMRRILESGGVEIRDVNGGADPFLYSSGNRGPGYVDIKGRVGWDSVFEPMMALFADHLIAQKIECDLIVGMMTGGALPGYRLKQLLSEKMGRRIIYIYQRGARKIGGHQELDTGDRNNSFIPAQSKTLIVEELVNFAETTVNGATYEREEKGRIVTDAATVLFYQNPVAVERLKAHNINLHWIIGLRDDLLPFAVDEGFFTKKIVDQYYEFLDNPEVWNISRGFQFFEGR</sequence>
<reference evidence="1 2" key="1">
    <citation type="journal article" date="2016" name="Nat. Commun.">
        <title>Thousands of microbial genomes shed light on interconnected biogeochemical processes in an aquifer system.</title>
        <authorList>
            <person name="Anantharaman K."/>
            <person name="Brown C.T."/>
            <person name="Hug L.A."/>
            <person name="Sharon I."/>
            <person name="Castelle C.J."/>
            <person name="Probst A.J."/>
            <person name="Thomas B.C."/>
            <person name="Singh A."/>
            <person name="Wilkins M.J."/>
            <person name="Karaoz U."/>
            <person name="Brodie E.L."/>
            <person name="Williams K.H."/>
            <person name="Hubbard S.S."/>
            <person name="Banfield J.F."/>
        </authorList>
    </citation>
    <scope>NUCLEOTIDE SEQUENCE [LARGE SCALE GENOMIC DNA]</scope>
</reference>
<dbReference type="STRING" id="1797985.A2Y83_02110"/>
<accession>A0A1F5S905</accession>
<evidence type="ECO:0000313" key="2">
    <source>
        <dbReference type="Proteomes" id="UP000178323"/>
    </source>
</evidence>
<evidence type="ECO:0008006" key="3">
    <source>
        <dbReference type="Google" id="ProtNLM"/>
    </source>
</evidence>
<proteinExistence type="predicted"/>
<evidence type="ECO:0000313" key="1">
    <source>
        <dbReference type="EMBL" id="OGF22933.1"/>
    </source>
</evidence>
<dbReference type="AlphaFoldDB" id="A0A1F5S905"/>